<keyword evidence="2 8" id="KW-0645">Protease</keyword>
<protein>
    <recommendedName>
        <fullName evidence="8">Abasic site processing protein</fullName>
        <ecNumber evidence="8">3.4.-.-</ecNumber>
    </recommendedName>
</protein>
<evidence type="ECO:0000256" key="6">
    <source>
        <dbReference type="ARBA" id="ARBA00023125"/>
    </source>
</evidence>
<dbReference type="GO" id="GO:0016829">
    <property type="term" value="F:lyase activity"/>
    <property type="evidence" value="ECO:0007669"/>
    <property type="project" value="UniProtKB-KW"/>
</dbReference>
<proteinExistence type="inferred from homology"/>
<dbReference type="EC" id="3.4.-.-" evidence="8"/>
<dbReference type="GO" id="GO:0003697">
    <property type="term" value="F:single-stranded DNA binding"/>
    <property type="evidence" value="ECO:0007669"/>
    <property type="project" value="InterPro"/>
</dbReference>
<dbReference type="Pfam" id="PF02586">
    <property type="entry name" value="SRAP"/>
    <property type="match status" value="1"/>
</dbReference>
<dbReference type="PANTHER" id="PTHR13604">
    <property type="entry name" value="DC12-RELATED"/>
    <property type="match status" value="1"/>
</dbReference>
<dbReference type="InterPro" id="IPR036590">
    <property type="entry name" value="SRAP-like"/>
</dbReference>
<keyword evidence="3" id="KW-0227">DNA damage</keyword>
<comment type="caution">
    <text evidence="9">The sequence shown here is derived from an EMBL/GenBank/DDBJ whole genome shotgun (WGS) entry which is preliminary data.</text>
</comment>
<keyword evidence="10" id="KW-1185">Reference proteome</keyword>
<keyword evidence="5" id="KW-0190">Covalent protein-DNA linkage</keyword>
<evidence type="ECO:0000256" key="3">
    <source>
        <dbReference type="ARBA" id="ARBA00022763"/>
    </source>
</evidence>
<dbReference type="AlphaFoldDB" id="A0A4Q7J067"/>
<evidence type="ECO:0000256" key="4">
    <source>
        <dbReference type="ARBA" id="ARBA00022801"/>
    </source>
</evidence>
<dbReference type="GO" id="GO:0008233">
    <property type="term" value="F:peptidase activity"/>
    <property type="evidence" value="ECO:0007669"/>
    <property type="project" value="UniProtKB-KW"/>
</dbReference>
<accession>A0A4Q7J067</accession>
<keyword evidence="6" id="KW-0238">DNA-binding</keyword>
<reference evidence="9 10" key="1">
    <citation type="submission" date="2019-02" db="EMBL/GenBank/DDBJ databases">
        <title>Draft genome sequence of Amycolatopsis sp. 8-3EHSu isolated from roots of Suaeda maritima.</title>
        <authorList>
            <person name="Duangmal K."/>
            <person name="Chantavorakit T."/>
        </authorList>
    </citation>
    <scope>NUCLEOTIDE SEQUENCE [LARGE SCALE GENOMIC DNA]</scope>
    <source>
        <strain evidence="9 10">8-3EHSu</strain>
    </source>
</reference>
<evidence type="ECO:0000256" key="7">
    <source>
        <dbReference type="ARBA" id="ARBA00023239"/>
    </source>
</evidence>
<sequence>MCGRYAATKNPAALAAEFDAVDETGDEQVRVDHNVAPTKKVVAVVQRHPRDAEGNVLDEEPAVRSLRLMKWGLVPFWAKDPSVGNRMINTRAETATEKPAFRKALAKRRCLLPADGWFEWRRNGKEKEPFFMTGADGASLSFAGIWETWRDPKAEADAPPLVTCSIITTDAIGQLTDVHHRMPLLVPKSGWNDWLDPDREDVGDFLANPPRDLVDALELRPVSSKVNNVRNNGPELIERVEPAADLDDSALFDLPK</sequence>
<evidence type="ECO:0000313" key="9">
    <source>
        <dbReference type="EMBL" id="RZQ60721.1"/>
    </source>
</evidence>
<dbReference type="InterPro" id="IPR003738">
    <property type="entry name" value="SRAP"/>
</dbReference>
<evidence type="ECO:0000313" key="10">
    <source>
        <dbReference type="Proteomes" id="UP000292003"/>
    </source>
</evidence>
<dbReference type="RefSeq" id="WP_130478294.1">
    <property type="nucleotide sequence ID" value="NZ_SFCC01000015.1"/>
</dbReference>
<dbReference type="GO" id="GO:0106300">
    <property type="term" value="P:protein-DNA covalent cross-linking repair"/>
    <property type="evidence" value="ECO:0007669"/>
    <property type="project" value="InterPro"/>
</dbReference>
<dbReference type="Gene3D" id="3.90.1680.10">
    <property type="entry name" value="SOS response associated peptidase-like"/>
    <property type="match status" value="1"/>
</dbReference>
<evidence type="ECO:0000256" key="8">
    <source>
        <dbReference type="RuleBase" id="RU364100"/>
    </source>
</evidence>
<evidence type="ECO:0000256" key="2">
    <source>
        <dbReference type="ARBA" id="ARBA00022670"/>
    </source>
</evidence>
<organism evidence="9 10">
    <name type="scientific">Amycolatopsis suaedae</name>
    <dbReference type="NCBI Taxonomy" id="2510978"/>
    <lineage>
        <taxon>Bacteria</taxon>
        <taxon>Bacillati</taxon>
        <taxon>Actinomycetota</taxon>
        <taxon>Actinomycetes</taxon>
        <taxon>Pseudonocardiales</taxon>
        <taxon>Pseudonocardiaceae</taxon>
        <taxon>Amycolatopsis</taxon>
    </lineage>
</organism>
<gene>
    <name evidence="9" type="ORF">EWH70_26770</name>
</gene>
<evidence type="ECO:0000256" key="5">
    <source>
        <dbReference type="ARBA" id="ARBA00023124"/>
    </source>
</evidence>
<dbReference type="Proteomes" id="UP000292003">
    <property type="component" value="Unassembled WGS sequence"/>
</dbReference>
<evidence type="ECO:0000256" key="1">
    <source>
        <dbReference type="ARBA" id="ARBA00008136"/>
    </source>
</evidence>
<name>A0A4Q7J067_9PSEU</name>
<comment type="similarity">
    <text evidence="1 8">Belongs to the SOS response-associated peptidase family.</text>
</comment>
<dbReference type="SUPFAM" id="SSF143081">
    <property type="entry name" value="BB1717-like"/>
    <property type="match status" value="1"/>
</dbReference>
<dbReference type="GO" id="GO:0006508">
    <property type="term" value="P:proteolysis"/>
    <property type="evidence" value="ECO:0007669"/>
    <property type="project" value="UniProtKB-KW"/>
</dbReference>
<keyword evidence="4 8" id="KW-0378">Hydrolase</keyword>
<dbReference type="EMBL" id="SFCC01000015">
    <property type="protein sequence ID" value="RZQ60721.1"/>
    <property type="molecule type" value="Genomic_DNA"/>
</dbReference>
<dbReference type="OrthoDB" id="9782620at2"/>
<dbReference type="PANTHER" id="PTHR13604:SF0">
    <property type="entry name" value="ABASIC SITE PROCESSING PROTEIN HMCES"/>
    <property type="match status" value="1"/>
</dbReference>
<keyword evidence="7" id="KW-0456">Lyase</keyword>